<dbReference type="EMBL" id="JANPWB010000001">
    <property type="protein sequence ID" value="KAJ1215832.1"/>
    <property type="molecule type" value="Genomic_DNA"/>
</dbReference>
<sequence>MGSGDRGRCGRPARGLAGEGWPQPGLGSGGGRSAAQVRACPRSGVSSVMPGVYAASCGKEEEWCCGTPGWGLWSVSRPGAWRGPVRRGAEPVLLSSVAANGGPNLEE</sequence>
<protein>
    <submittedName>
        <fullName evidence="2">Uncharacterized protein</fullName>
    </submittedName>
</protein>
<reference evidence="2" key="1">
    <citation type="journal article" date="2022" name="bioRxiv">
        <title>Sequencing and chromosome-scale assembly of the giantPleurodeles waltlgenome.</title>
        <authorList>
            <person name="Brown T."/>
            <person name="Elewa A."/>
            <person name="Iarovenko S."/>
            <person name="Subramanian E."/>
            <person name="Araus A.J."/>
            <person name="Petzold A."/>
            <person name="Susuki M."/>
            <person name="Suzuki K.-i.T."/>
            <person name="Hayashi T."/>
            <person name="Toyoda A."/>
            <person name="Oliveira C."/>
            <person name="Osipova E."/>
            <person name="Leigh N.D."/>
            <person name="Simon A."/>
            <person name="Yun M.H."/>
        </authorList>
    </citation>
    <scope>NUCLEOTIDE SEQUENCE</scope>
    <source>
        <strain evidence="2">20211129_DDA</strain>
        <tissue evidence="2">Liver</tissue>
    </source>
</reference>
<organism evidence="2 3">
    <name type="scientific">Pleurodeles waltl</name>
    <name type="common">Iberian ribbed newt</name>
    <dbReference type="NCBI Taxonomy" id="8319"/>
    <lineage>
        <taxon>Eukaryota</taxon>
        <taxon>Metazoa</taxon>
        <taxon>Chordata</taxon>
        <taxon>Craniata</taxon>
        <taxon>Vertebrata</taxon>
        <taxon>Euteleostomi</taxon>
        <taxon>Amphibia</taxon>
        <taxon>Batrachia</taxon>
        <taxon>Caudata</taxon>
        <taxon>Salamandroidea</taxon>
        <taxon>Salamandridae</taxon>
        <taxon>Pleurodelinae</taxon>
        <taxon>Pleurodeles</taxon>
    </lineage>
</organism>
<accession>A0AAV7WSC9</accession>
<comment type="caution">
    <text evidence="2">The sequence shown here is derived from an EMBL/GenBank/DDBJ whole genome shotgun (WGS) entry which is preliminary data.</text>
</comment>
<dbReference type="Proteomes" id="UP001066276">
    <property type="component" value="Chromosome 1_1"/>
</dbReference>
<proteinExistence type="predicted"/>
<name>A0AAV7WSC9_PLEWA</name>
<keyword evidence="3" id="KW-1185">Reference proteome</keyword>
<evidence type="ECO:0000313" key="3">
    <source>
        <dbReference type="Proteomes" id="UP001066276"/>
    </source>
</evidence>
<evidence type="ECO:0000256" key="1">
    <source>
        <dbReference type="SAM" id="MobiDB-lite"/>
    </source>
</evidence>
<dbReference type="AlphaFoldDB" id="A0AAV7WSC9"/>
<feature type="region of interest" description="Disordered" evidence="1">
    <location>
        <begin position="1"/>
        <end position="45"/>
    </location>
</feature>
<evidence type="ECO:0000313" key="2">
    <source>
        <dbReference type="EMBL" id="KAJ1215832.1"/>
    </source>
</evidence>
<gene>
    <name evidence="2" type="ORF">NDU88_003439</name>
</gene>